<sequence length="287" mass="33399">MDYLKVLRNNNKIAYKTFYMGTDKQLAPDLTMRCVFNGNEKCSIGHRNLLLDSDSMLVLNKGTQYASCAGSEIPARSFAISFDEKFVADFNRSVRLNSRQLLDVQQNNGTLPELGETLYPFNGDLKQTVLHLKHHLDDGLDNELLINEYLHHCLITYHSLYNRQIYQKAEQLHILNRSTRIEMIRRLNLAREYLYSNFDRTIHLEELAENSCLSINHLLRTFKQAFGQTPHQYLTDIRLQKARVMLKQTECPVNEIVNTIGFENPSSFIRLFKKKMNTTPMAYRQSA</sequence>
<dbReference type="SMART" id="SM00342">
    <property type="entry name" value="HTH_ARAC"/>
    <property type="match status" value="1"/>
</dbReference>
<keyword evidence="1" id="KW-0805">Transcription regulation</keyword>
<organism evidence="5 6">
    <name type="scientific">Mucilaginibacter psychrotolerans</name>
    <dbReference type="NCBI Taxonomy" id="1524096"/>
    <lineage>
        <taxon>Bacteria</taxon>
        <taxon>Pseudomonadati</taxon>
        <taxon>Bacteroidota</taxon>
        <taxon>Sphingobacteriia</taxon>
        <taxon>Sphingobacteriales</taxon>
        <taxon>Sphingobacteriaceae</taxon>
        <taxon>Mucilaginibacter</taxon>
    </lineage>
</organism>
<reference evidence="5 6" key="1">
    <citation type="journal article" date="2017" name="Int. J. Syst. Evol. Microbiol.">
        <title>Mucilaginibacterpsychrotolerans sp. nov., isolated from peatlands.</title>
        <authorList>
            <person name="Deng Y."/>
            <person name="Shen L."/>
            <person name="Xu B."/>
            <person name="Liu Y."/>
            <person name="Gu Z."/>
            <person name="Liu H."/>
            <person name="Zhou Y."/>
        </authorList>
    </citation>
    <scope>NUCLEOTIDE SEQUENCE [LARGE SCALE GENOMIC DNA]</scope>
    <source>
        <strain evidence="5 6">NH7-4</strain>
    </source>
</reference>
<gene>
    <name evidence="5" type="ORF">E2R66_21920</name>
</gene>
<dbReference type="InterPro" id="IPR018060">
    <property type="entry name" value="HTH_AraC"/>
</dbReference>
<dbReference type="InterPro" id="IPR009057">
    <property type="entry name" value="Homeodomain-like_sf"/>
</dbReference>
<evidence type="ECO:0000259" key="4">
    <source>
        <dbReference type="PROSITE" id="PS01124"/>
    </source>
</evidence>
<evidence type="ECO:0000313" key="6">
    <source>
        <dbReference type="Proteomes" id="UP000297540"/>
    </source>
</evidence>
<evidence type="ECO:0000256" key="1">
    <source>
        <dbReference type="ARBA" id="ARBA00023015"/>
    </source>
</evidence>
<evidence type="ECO:0000256" key="3">
    <source>
        <dbReference type="ARBA" id="ARBA00023163"/>
    </source>
</evidence>
<dbReference type="InterPro" id="IPR020449">
    <property type="entry name" value="Tscrpt_reg_AraC-type_HTH"/>
</dbReference>
<dbReference type="RefSeq" id="WP_133234808.1">
    <property type="nucleotide sequence ID" value="NZ_SOZE01000030.1"/>
</dbReference>
<dbReference type="SUPFAM" id="SSF46689">
    <property type="entry name" value="Homeodomain-like"/>
    <property type="match status" value="2"/>
</dbReference>
<proteinExistence type="predicted"/>
<dbReference type="PRINTS" id="PR00032">
    <property type="entry name" value="HTHARAC"/>
</dbReference>
<dbReference type="Proteomes" id="UP000297540">
    <property type="component" value="Unassembled WGS sequence"/>
</dbReference>
<comment type="caution">
    <text evidence="5">The sequence shown here is derived from an EMBL/GenBank/DDBJ whole genome shotgun (WGS) entry which is preliminary data.</text>
</comment>
<dbReference type="Pfam" id="PF12833">
    <property type="entry name" value="HTH_18"/>
    <property type="match status" value="1"/>
</dbReference>
<evidence type="ECO:0000313" key="5">
    <source>
        <dbReference type="EMBL" id="TFF34472.1"/>
    </source>
</evidence>
<evidence type="ECO:0000256" key="2">
    <source>
        <dbReference type="ARBA" id="ARBA00023125"/>
    </source>
</evidence>
<protein>
    <submittedName>
        <fullName evidence="5">AraC family transcriptional regulator</fullName>
    </submittedName>
</protein>
<dbReference type="GO" id="GO:0043565">
    <property type="term" value="F:sequence-specific DNA binding"/>
    <property type="evidence" value="ECO:0007669"/>
    <property type="project" value="InterPro"/>
</dbReference>
<keyword evidence="6" id="KW-1185">Reference proteome</keyword>
<keyword evidence="2" id="KW-0238">DNA-binding</keyword>
<dbReference type="Gene3D" id="1.10.10.60">
    <property type="entry name" value="Homeodomain-like"/>
    <property type="match status" value="2"/>
</dbReference>
<keyword evidence="3" id="KW-0804">Transcription</keyword>
<name>A0A4Y8S6C1_9SPHI</name>
<dbReference type="OrthoDB" id="642439at2"/>
<dbReference type="EMBL" id="SOZE01000030">
    <property type="protein sequence ID" value="TFF34472.1"/>
    <property type="molecule type" value="Genomic_DNA"/>
</dbReference>
<feature type="domain" description="HTH araC/xylS-type" evidence="4">
    <location>
        <begin position="188"/>
        <end position="286"/>
    </location>
</feature>
<accession>A0A4Y8S6C1</accession>
<dbReference type="PANTHER" id="PTHR43280:SF2">
    <property type="entry name" value="HTH-TYPE TRANSCRIPTIONAL REGULATOR EXSA"/>
    <property type="match status" value="1"/>
</dbReference>
<dbReference type="GO" id="GO:0003700">
    <property type="term" value="F:DNA-binding transcription factor activity"/>
    <property type="evidence" value="ECO:0007669"/>
    <property type="project" value="InterPro"/>
</dbReference>
<dbReference type="PROSITE" id="PS01124">
    <property type="entry name" value="HTH_ARAC_FAMILY_2"/>
    <property type="match status" value="1"/>
</dbReference>
<dbReference type="PANTHER" id="PTHR43280">
    <property type="entry name" value="ARAC-FAMILY TRANSCRIPTIONAL REGULATOR"/>
    <property type="match status" value="1"/>
</dbReference>
<dbReference type="AlphaFoldDB" id="A0A4Y8S6C1"/>